<organism evidence="2 3">
    <name type="scientific">Streptosporangium oxazolinicum</name>
    <dbReference type="NCBI Taxonomy" id="909287"/>
    <lineage>
        <taxon>Bacteria</taxon>
        <taxon>Bacillati</taxon>
        <taxon>Actinomycetota</taxon>
        <taxon>Actinomycetes</taxon>
        <taxon>Streptosporangiales</taxon>
        <taxon>Streptosporangiaceae</taxon>
        <taxon>Streptosporangium</taxon>
    </lineage>
</organism>
<gene>
    <name evidence="2" type="ORF">GCM10022252_74940</name>
</gene>
<feature type="region of interest" description="Disordered" evidence="1">
    <location>
        <begin position="1"/>
        <end position="30"/>
    </location>
</feature>
<feature type="compositionally biased region" description="Basic and acidic residues" evidence="1">
    <location>
        <begin position="8"/>
        <end position="22"/>
    </location>
</feature>
<sequence length="99" mass="10914">MLATIWRLQDHPDNRPEIHPDPSHPIPDDPEQLRVIRIHPEFGASARFREGSQGFVSVRQGPAGSGRVRQGPAGSGRRLLDLTEIGNGKRTSQNLFTVG</sequence>
<evidence type="ECO:0000256" key="1">
    <source>
        <dbReference type="SAM" id="MobiDB-lite"/>
    </source>
</evidence>
<comment type="caution">
    <text evidence="2">The sequence shown here is derived from an EMBL/GenBank/DDBJ whole genome shotgun (WGS) entry which is preliminary data.</text>
</comment>
<name>A0ABP8BKE3_9ACTN</name>
<dbReference type="Proteomes" id="UP001501251">
    <property type="component" value="Unassembled WGS sequence"/>
</dbReference>
<keyword evidence="3" id="KW-1185">Reference proteome</keyword>
<dbReference type="EMBL" id="BAABAQ010000020">
    <property type="protein sequence ID" value="GAA4209028.1"/>
    <property type="molecule type" value="Genomic_DNA"/>
</dbReference>
<feature type="region of interest" description="Disordered" evidence="1">
    <location>
        <begin position="57"/>
        <end position="78"/>
    </location>
</feature>
<evidence type="ECO:0000313" key="3">
    <source>
        <dbReference type="Proteomes" id="UP001501251"/>
    </source>
</evidence>
<evidence type="ECO:0000313" key="2">
    <source>
        <dbReference type="EMBL" id="GAA4209028.1"/>
    </source>
</evidence>
<reference evidence="3" key="1">
    <citation type="journal article" date="2019" name="Int. J. Syst. Evol. Microbiol.">
        <title>The Global Catalogue of Microorganisms (GCM) 10K type strain sequencing project: providing services to taxonomists for standard genome sequencing and annotation.</title>
        <authorList>
            <consortium name="The Broad Institute Genomics Platform"/>
            <consortium name="The Broad Institute Genome Sequencing Center for Infectious Disease"/>
            <person name="Wu L."/>
            <person name="Ma J."/>
        </authorList>
    </citation>
    <scope>NUCLEOTIDE SEQUENCE [LARGE SCALE GENOMIC DNA]</scope>
    <source>
        <strain evidence="3">JCM 17388</strain>
    </source>
</reference>
<proteinExistence type="predicted"/>
<protein>
    <submittedName>
        <fullName evidence="2">Uncharacterized protein</fullName>
    </submittedName>
</protein>
<accession>A0ABP8BKE3</accession>